<dbReference type="EMBL" id="FQTW01000001">
    <property type="protein sequence ID" value="SHE31891.1"/>
    <property type="molecule type" value="Genomic_DNA"/>
</dbReference>
<name>A0A1M4SI52_9FLAO</name>
<dbReference type="InterPro" id="IPR050491">
    <property type="entry name" value="AmpC-like"/>
</dbReference>
<evidence type="ECO:0000256" key="1">
    <source>
        <dbReference type="SAM" id="Phobius"/>
    </source>
</evidence>
<feature type="transmembrane region" description="Helical" evidence="1">
    <location>
        <begin position="12"/>
        <end position="35"/>
    </location>
</feature>
<dbReference type="SUPFAM" id="SSF56601">
    <property type="entry name" value="beta-lactamase/transpeptidase-like"/>
    <property type="match status" value="1"/>
</dbReference>
<evidence type="ECO:0000313" key="4">
    <source>
        <dbReference type="Proteomes" id="UP000184462"/>
    </source>
</evidence>
<dbReference type="PANTHER" id="PTHR46825">
    <property type="entry name" value="D-ALANYL-D-ALANINE-CARBOXYPEPTIDASE/ENDOPEPTIDASE AMPH"/>
    <property type="match status" value="1"/>
</dbReference>
<evidence type="ECO:0000313" key="3">
    <source>
        <dbReference type="EMBL" id="SHE31891.1"/>
    </source>
</evidence>
<evidence type="ECO:0000259" key="2">
    <source>
        <dbReference type="Pfam" id="PF00144"/>
    </source>
</evidence>
<dbReference type="RefSeq" id="WP_073190701.1">
    <property type="nucleotide sequence ID" value="NZ_FQTW01000001.1"/>
</dbReference>
<dbReference type="InterPro" id="IPR012338">
    <property type="entry name" value="Beta-lactam/transpept-like"/>
</dbReference>
<proteinExistence type="predicted"/>
<gene>
    <name evidence="3" type="ORF">SAMN05444278_101173</name>
</gene>
<accession>A0A1M4SI52</accession>
<keyword evidence="1" id="KW-0472">Membrane</keyword>
<dbReference type="PANTHER" id="PTHR46825:SF9">
    <property type="entry name" value="BETA-LACTAMASE-RELATED DOMAIN-CONTAINING PROTEIN"/>
    <property type="match status" value="1"/>
</dbReference>
<protein>
    <submittedName>
        <fullName evidence="3">Beta-lactamase</fullName>
    </submittedName>
</protein>
<dbReference type="AlphaFoldDB" id="A0A1M4SI52"/>
<dbReference type="STRING" id="1155689.SAMN05444278_101173"/>
<sequence>MIKNKKAKSIVRGILLIGTLVSLFFVPWILVKAWLLPLPDTVQEQVDEAIGHGFDGMIVYIDQAGQSPQFYTGGYHDRSQKVPAQPNALFKIASISKLYTAVAVTKLVNEKRLSFDDALTDHLPELNGRIEYAEDITLKMMIQHRSGIPNYTDNPEFWTDEQANGKRALDFALDLPANFKPNQDYHYSNTNYLLLRRIMDQVLGYNHHEYIKTHILEPLNLQHTFFSINEVVLDHVMSGYYVGYEEDVKARENGMLATAQDVGNFIRALNNGTVFNDGEQELYPYKYEHGGLVVGYQSLAEYHDDLDAVVVQFINTTDFEGYEWNLSEITINRIVSILKRNN</sequence>
<keyword evidence="4" id="KW-1185">Reference proteome</keyword>
<organism evidence="3 4">
    <name type="scientific">Psychroflexus salarius</name>
    <dbReference type="NCBI Taxonomy" id="1155689"/>
    <lineage>
        <taxon>Bacteria</taxon>
        <taxon>Pseudomonadati</taxon>
        <taxon>Bacteroidota</taxon>
        <taxon>Flavobacteriia</taxon>
        <taxon>Flavobacteriales</taxon>
        <taxon>Flavobacteriaceae</taxon>
        <taxon>Psychroflexus</taxon>
    </lineage>
</organism>
<reference evidence="3 4" key="1">
    <citation type="submission" date="2016-11" db="EMBL/GenBank/DDBJ databases">
        <authorList>
            <person name="Jaros S."/>
            <person name="Januszkiewicz K."/>
            <person name="Wedrychowicz H."/>
        </authorList>
    </citation>
    <scope>NUCLEOTIDE SEQUENCE [LARGE SCALE GENOMIC DNA]</scope>
    <source>
        <strain evidence="3 4">DSM 25661</strain>
    </source>
</reference>
<dbReference type="Proteomes" id="UP000184462">
    <property type="component" value="Unassembled WGS sequence"/>
</dbReference>
<keyword evidence="1" id="KW-0812">Transmembrane</keyword>
<feature type="domain" description="Beta-lactamase-related" evidence="2">
    <location>
        <begin position="51"/>
        <end position="281"/>
    </location>
</feature>
<dbReference type="OrthoDB" id="9793489at2"/>
<dbReference type="InterPro" id="IPR001466">
    <property type="entry name" value="Beta-lactam-related"/>
</dbReference>
<dbReference type="Gene3D" id="3.40.710.10">
    <property type="entry name" value="DD-peptidase/beta-lactamase superfamily"/>
    <property type="match status" value="1"/>
</dbReference>
<keyword evidence="1" id="KW-1133">Transmembrane helix</keyword>
<dbReference type="Pfam" id="PF00144">
    <property type="entry name" value="Beta-lactamase"/>
    <property type="match status" value="1"/>
</dbReference>